<protein>
    <submittedName>
        <fullName evidence="10">Class I SAM-dependent rRNA methyltransferase</fullName>
    </submittedName>
</protein>
<dbReference type="RefSeq" id="WP_279252732.1">
    <property type="nucleotide sequence ID" value="NZ_SHNP01000003.1"/>
</dbReference>
<comment type="caution">
    <text evidence="10">The sequence shown here is derived from an EMBL/GenBank/DDBJ whole genome shotgun (WGS) entry which is preliminary data.</text>
</comment>
<dbReference type="PANTHER" id="PTHR42873">
    <property type="entry name" value="RIBOSOMAL RNA LARGE SUBUNIT METHYLTRANSFERASE"/>
    <property type="match status" value="1"/>
</dbReference>
<dbReference type="InterPro" id="IPR029063">
    <property type="entry name" value="SAM-dependent_MTases_sf"/>
</dbReference>
<feature type="domain" description="S-adenosylmethionine-dependent methyltransferase" evidence="8">
    <location>
        <begin position="184"/>
        <end position="381"/>
    </location>
</feature>
<dbReference type="Pfam" id="PF17785">
    <property type="entry name" value="PUA_3"/>
    <property type="match status" value="1"/>
</dbReference>
<gene>
    <name evidence="10" type="ORF">EYC87_09955</name>
</gene>
<proteinExistence type="inferred from homology"/>
<evidence type="ECO:0000256" key="3">
    <source>
        <dbReference type="ARBA" id="ARBA00022552"/>
    </source>
</evidence>
<dbReference type="CDD" id="cd02440">
    <property type="entry name" value="AdoMet_MTases"/>
    <property type="match status" value="1"/>
</dbReference>
<dbReference type="Gene3D" id="3.30.750.80">
    <property type="entry name" value="RNA methyltransferase domain (HRMD) like"/>
    <property type="match status" value="1"/>
</dbReference>
<keyword evidence="11" id="KW-1185">Reference proteome</keyword>
<evidence type="ECO:0000313" key="10">
    <source>
        <dbReference type="EMBL" id="MCX2973901.1"/>
    </source>
</evidence>
<keyword evidence="5" id="KW-0808">Transferase</keyword>
<evidence type="ECO:0000256" key="6">
    <source>
        <dbReference type="ARBA" id="ARBA00022691"/>
    </source>
</evidence>
<sequence>MTLTAGLFLRKGADRRLRGGHLWVYSNEVDTKRSPLGGFEPGDIVSVRSADGVLLGSAYMEPQALICARLYAPAEGQTLSTGLFYQRLETALAGRDAVFTQPFYRLVYGDSDLLPGVVIDRFGPYLVVQLNNAGIERHRQPLLEALQKLLSPEGILLRGDSRSRRESGLAEDSEIVLGSVPDQVPLEENGVRFLAPVHAGQKTGWFYDHRMARARLAPWVAGKSVLDVYSYIGGWGIQAGSFGADRVCCIDSSATALEGVMVNAALNNIADKVSVRQGSAPETMKQMISEGLTYDVVILDPPAFIQRRKDIKKGVTAYRRINELGLRLLNTGGLLVSGSCSMHLARSDLMLAMQQAAVRAGCQLRVVEQGAQGPDHPVHPAIPETEYLKAVFARKL</sequence>
<reference evidence="10" key="1">
    <citation type="submission" date="2019-02" db="EMBL/GenBank/DDBJ databases">
        <authorList>
            <person name="Li S.-H."/>
        </authorList>
    </citation>
    <scope>NUCLEOTIDE SEQUENCE</scope>
    <source>
        <strain evidence="10">IMCC8485</strain>
    </source>
</reference>
<evidence type="ECO:0000256" key="7">
    <source>
        <dbReference type="ARBA" id="ARBA00038091"/>
    </source>
</evidence>
<dbReference type="PANTHER" id="PTHR42873:SF1">
    <property type="entry name" value="S-ADENOSYLMETHIONINE-DEPENDENT METHYLTRANSFERASE DOMAIN-CONTAINING PROTEIN"/>
    <property type="match status" value="1"/>
</dbReference>
<dbReference type="SUPFAM" id="SSF53335">
    <property type="entry name" value="S-adenosyl-L-methionine-dependent methyltransferases"/>
    <property type="match status" value="1"/>
</dbReference>
<dbReference type="Proteomes" id="UP001143307">
    <property type="component" value="Unassembled WGS sequence"/>
</dbReference>
<dbReference type="SUPFAM" id="SSF88697">
    <property type="entry name" value="PUA domain-like"/>
    <property type="match status" value="1"/>
</dbReference>
<evidence type="ECO:0000256" key="5">
    <source>
        <dbReference type="ARBA" id="ARBA00022679"/>
    </source>
</evidence>
<dbReference type="InterPro" id="IPR019614">
    <property type="entry name" value="SAM-dep_methyl-trfase"/>
</dbReference>
<dbReference type="InterPro" id="IPR015947">
    <property type="entry name" value="PUA-like_sf"/>
</dbReference>
<dbReference type="CDD" id="cd11572">
    <property type="entry name" value="RlmI_M_like"/>
    <property type="match status" value="1"/>
</dbReference>
<dbReference type="InterPro" id="IPR041532">
    <property type="entry name" value="RlmI-like_PUA"/>
</dbReference>
<dbReference type="Pfam" id="PF10672">
    <property type="entry name" value="Methyltrans_SAM"/>
    <property type="match status" value="1"/>
</dbReference>
<evidence type="ECO:0000259" key="8">
    <source>
        <dbReference type="Pfam" id="PF10672"/>
    </source>
</evidence>
<evidence type="ECO:0000313" key="11">
    <source>
        <dbReference type="Proteomes" id="UP001143307"/>
    </source>
</evidence>
<dbReference type="EMBL" id="SHNP01000003">
    <property type="protein sequence ID" value="MCX2973901.1"/>
    <property type="molecule type" value="Genomic_DNA"/>
</dbReference>
<dbReference type="InterPro" id="IPR036974">
    <property type="entry name" value="PUA_sf"/>
</dbReference>
<organism evidence="10 11">
    <name type="scientific">Candidatus Seongchinamella marina</name>
    <dbReference type="NCBI Taxonomy" id="2518990"/>
    <lineage>
        <taxon>Bacteria</taxon>
        <taxon>Pseudomonadati</taxon>
        <taxon>Pseudomonadota</taxon>
        <taxon>Gammaproteobacteria</taxon>
        <taxon>Cellvibrionales</taxon>
        <taxon>Halieaceae</taxon>
        <taxon>Seongchinamella</taxon>
    </lineage>
</organism>
<comment type="subcellular location">
    <subcellularLocation>
        <location evidence="1">Cytoplasm</location>
    </subcellularLocation>
</comment>
<evidence type="ECO:0000259" key="9">
    <source>
        <dbReference type="Pfam" id="PF17785"/>
    </source>
</evidence>
<feature type="domain" description="RlmI-like PUA" evidence="9">
    <location>
        <begin position="8"/>
        <end position="71"/>
    </location>
</feature>
<keyword evidence="2" id="KW-0963">Cytoplasm</keyword>
<dbReference type="GO" id="GO:0032259">
    <property type="term" value="P:methylation"/>
    <property type="evidence" value="ECO:0007669"/>
    <property type="project" value="UniProtKB-KW"/>
</dbReference>
<accession>A0ABT3SVA1</accession>
<keyword evidence="4 10" id="KW-0489">Methyltransferase</keyword>
<dbReference type="Gene3D" id="2.30.130.10">
    <property type="entry name" value="PUA domain"/>
    <property type="match status" value="1"/>
</dbReference>
<name>A0ABT3SVA1_9GAMM</name>
<comment type="similarity">
    <text evidence="7">Belongs to the methyltransferase superfamily. RlmI family.</text>
</comment>
<dbReference type="PROSITE" id="PS50890">
    <property type="entry name" value="PUA"/>
    <property type="match status" value="1"/>
</dbReference>
<dbReference type="GO" id="GO:0008168">
    <property type="term" value="F:methyltransferase activity"/>
    <property type="evidence" value="ECO:0007669"/>
    <property type="project" value="UniProtKB-KW"/>
</dbReference>
<evidence type="ECO:0000256" key="2">
    <source>
        <dbReference type="ARBA" id="ARBA00022490"/>
    </source>
</evidence>
<dbReference type="CDD" id="cd21153">
    <property type="entry name" value="PUA_RlmI"/>
    <property type="match status" value="1"/>
</dbReference>
<keyword evidence="3" id="KW-0698">rRNA processing</keyword>
<dbReference type="Gene3D" id="3.40.50.150">
    <property type="entry name" value="Vaccinia Virus protein VP39"/>
    <property type="match status" value="1"/>
</dbReference>
<evidence type="ECO:0000256" key="1">
    <source>
        <dbReference type="ARBA" id="ARBA00004496"/>
    </source>
</evidence>
<evidence type="ECO:0000256" key="4">
    <source>
        <dbReference type="ARBA" id="ARBA00022603"/>
    </source>
</evidence>
<keyword evidence="6" id="KW-0949">S-adenosyl-L-methionine</keyword>